<proteinExistence type="predicted"/>
<dbReference type="InterPro" id="IPR037046">
    <property type="entry name" value="AlkA_N_sf"/>
</dbReference>
<dbReference type="GO" id="GO:0006281">
    <property type="term" value="P:DNA repair"/>
    <property type="evidence" value="ECO:0007669"/>
    <property type="project" value="InterPro"/>
</dbReference>
<evidence type="ECO:0008006" key="3">
    <source>
        <dbReference type="Google" id="ProtNLM"/>
    </source>
</evidence>
<dbReference type="SUPFAM" id="SSF48150">
    <property type="entry name" value="DNA-glycosylase"/>
    <property type="match status" value="1"/>
</dbReference>
<name>A0A0G1S3A4_9BACT</name>
<reference evidence="1 2" key="1">
    <citation type="journal article" date="2015" name="Nature">
        <title>rRNA introns, odd ribosomes, and small enigmatic genomes across a large radiation of phyla.</title>
        <authorList>
            <person name="Brown C.T."/>
            <person name="Hug L.A."/>
            <person name="Thomas B.C."/>
            <person name="Sharon I."/>
            <person name="Castelle C.J."/>
            <person name="Singh A."/>
            <person name="Wilkins M.J."/>
            <person name="Williams K.H."/>
            <person name="Banfield J.F."/>
        </authorList>
    </citation>
    <scope>NUCLEOTIDE SEQUENCE [LARGE SCALE GENOMIC DNA]</scope>
</reference>
<dbReference type="InterPro" id="IPR011257">
    <property type="entry name" value="DNA_glycosylase"/>
</dbReference>
<organism evidence="1 2">
    <name type="scientific">Candidatus Azambacteria bacterium GW2011_GWF2_46_32</name>
    <dbReference type="NCBI Taxonomy" id="1618628"/>
    <lineage>
        <taxon>Bacteria</taxon>
        <taxon>Candidatus Azamiibacteriota</taxon>
    </lineage>
</organism>
<dbReference type="PANTHER" id="PTHR10242:SF2">
    <property type="entry name" value="N-GLYCOSYLASE_DNA LYASE"/>
    <property type="match status" value="1"/>
</dbReference>
<dbReference type="GO" id="GO:0003824">
    <property type="term" value="F:catalytic activity"/>
    <property type="evidence" value="ECO:0007669"/>
    <property type="project" value="InterPro"/>
</dbReference>
<dbReference type="EMBL" id="LCMM01000042">
    <property type="protein sequence ID" value="KKU36753.1"/>
    <property type="molecule type" value="Genomic_DNA"/>
</dbReference>
<dbReference type="Gene3D" id="3.30.310.20">
    <property type="entry name" value="DNA-3-methyladenine glycosylase AlkA, N-terminal domain"/>
    <property type="match status" value="1"/>
</dbReference>
<protein>
    <recommendedName>
        <fullName evidence="3">HhH-GPD domain-containing protein</fullName>
    </recommendedName>
</protein>
<comment type="caution">
    <text evidence="1">The sequence shown here is derived from an EMBL/GenBank/DDBJ whole genome shotgun (WGS) entry which is preliminary data.</text>
</comment>
<gene>
    <name evidence="1" type="ORF">UX51_C0042G0007</name>
</gene>
<dbReference type="PANTHER" id="PTHR10242">
    <property type="entry name" value="8-OXOGUANINE DNA GLYCOSYLASE"/>
    <property type="match status" value="1"/>
</dbReference>
<accession>A0A0G1S3A4</accession>
<evidence type="ECO:0000313" key="1">
    <source>
        <dbReference type="EMBL" id="KKU36753.1"/>
    </source>
</evidence>
<sequence>MKKETKLNLQKIVKVKPTKPFTFDPTFHKPDHFTSGDNYWEAGIRWQTWNWRGKCLGIKFSNKGTAANPLVEIKIYAKEKLSAGFVGSLIEEIKYLYNFNLDLSDFYNTFKNDHFLNPILKKWRGMRPGHPSCLYEYLMIGMVLQNASVRRSVQMFKALLENYGTLLEFDGKKLWCFWSPGKLQKVSEDDLRALKVGYRAKSIKKLDDYFSQGLINEKELRAKDRETQMAELLKLYGVGPATVWYLLFDVFHHWDFFNHVSPWEQKIYSKLFFDRNPENPVPVKKLLKHFEKFGKYKQLAVHYIWEDLFWKRKNEKIPWLEKEIRL</sequence>
<evidence type="ECO:0000313" key="2">
    <source>
        <dbReference type="Proteomes" id="UP000034856"/>
    </source>
</evidence>
<dbReference type="Proteomes" id="UP000034856">
    <property type="component" value="Unassembled WGS sequence"/>
</dbReference>
<dbReference type="AlphaFoldDB" id="A0A0G1S3A4"/>
<dbReference type="InterPro" id="IPR052054">
    <property type="entry name" value="Oxidative_DNA_repair_enzyme"/>
</dbReference>
<dbReference type="Gene3D" id="1.10.340.30">
    <property type="entry name" value="Hypothetical protein, domain 2"/>
    <property type="match status" value="1"/>
</dbReference>